<accession>A0AAE1LEC5</accession>
<dbReference type="Pfam" id="PF12937">
    <property type="entry name" value="F-box-like"/>
    <property type="match status" value="1"/>
</dbReference>
<dbReference type="InterPro" id="IPR001810">
    <property type="entry name" value="F-box_dom"/>
</dbReference>
<dbReference type="Gene3D" id="3.80.10.10">
    <property type="entry name" value="Ribonuclease Inhibitor"/>
    <property type="match status" value="1"/>
</dbReference>
<dbReference type="Gene3D" id="1.20.1280.50">
    <property type="match status" value="1"/>
</dbReference>
<evidence type="ECO:0000259" key="1">
    <source>
        <dbReference type="PROSITE" id="PS50181"/>
    </source>
</evidence>
<dbReference type="Proteomes" id="UP001219518">
    <property type="component" value="Unassembled WGS sequence"/>
</dbReference>
<evidence type="ECO:0000313" key="3">
    <source>
        <dbReference type="Proteomes" id="UP001219518"/>
    </source>
</evidence>
<dbReference type="SUPFAM" id="SSF52047">
    <property type="entry name" value="RNI-like"/>
    <property type="match status" value="1"/>
</dbReference>
<gene>
    <name evidence="2" type="ORF">KUF71_005710</name>
</gene>
<reference evidence="2" key="1">
    <citation type="submission" date="2021-07" db="EMBL/GenBank/DDBJ databases">
        <authorList>
            <person name="Catto M.A."/>
            <person name="Jacobson A."/>
            <person name="Kennedy G."/>
            <person name="Labadie P."/>
            <person name="Hunt B.G."/>
            <person name="Srinivasan R."/>
        </authorList>
    </citation>
    <scope>NUCLEOTIDE SEQUENCE</scope>
    <source>
        <strain evidence="2">PL_HMW_Pooled</strain>
        <tissue evidence="2">Head</tissue>
    </source>
</reference>
<dbReference type="InterPro" id="IPR036047">
    <property type="entry name" value="F-box-like_dom_sf"/>
</dbReference>
<dbReference type="EMBL" id="JAHWGI010000394">
    <property type="protein sequence ID" value="KAK3915022.1"/>
    <property type="molecule type" value="Genomic_DNA"/>
</dbReference>
<sequence length="468" mass="52424">MEELPEELVHLILGLLDERTLRRSVPHVCRLWRRLARTRGTWRNTVITFEREADFAERVGWTPPAVLALELRRGGAPGCLGEDQWRTVLRCASHARRLTGVSCAGAAGVGAHPHHRGSLNGVLGLGRGGQQCRPGRRLLELLDKCWHSLEHVCLQLQPPLDEDSAQLWTLLASMPRLRRLELTMADSKTPWLTDPDVQAHELCWRWDDGWTSLRHLDLRGLPAGPAHWLLQGFLRVRGSLLRELVLSPGQQLNPRFLRVLKQCRQLEHLGVGCCHDLWRLDALPNQRWLNNLLTAVVPFRSVQLSALTLLGLPRRATALWLLRSPVAARLQSLSLDGVNPSLFDILPAVGHACRSLRSITFRRCQVPARFALPLSACPLEEVAADNMRAEHVLEARRLPRLRLLRLSGHLGNYNSMMAAVTSLRAVNVDLRVAGLEDGLFNNWGPGVQRALALARPTSFAMSSMVRAV</sequence>
<dbReference type="SUPFAM" id="SSF81383">
    <property type="entry name" value="F-box domain"/>
    <property type="match status" value="1"/>
</dbReference>
<name>A0AAE1LEC5_9NEOP</name>
<dbReference type="AlphaFoldDB" id="A0AAE1LEC5"/>
<proteinExistence type="predicted"/>
<organism evidence="2 3">
    <name type="scientific">Frankliniella fusca</name>
    <dbReference type="NCBI Taxonomy" id="407009"/>
    <lineage>
        <taxon>Eukaryota</taxon>
        <taxon>Metazoa</taxon>
        <taxon>Ecdysozoa</taxon>
        <taxon>Arthropoda</taxon>
        <taxon>Hexapoda</taxon>
        <taxon>Insecta</taxon>
        <taxon>Pterygota</taxon>
        <taxon>Neoptera</taxon>
        <taxon>Paraneoptera</taxon>
        <taxon>Thysanoptera</taxon>
        <taxon>Terebrantia</taxon>
        <taxon>Thripoidea</taxon>
        <taxon>Thripidae</taxon>
        <taxon>Frankliniella</taxon>
    </lineage>
</organism>
<evidence type="ECO:0000313" key="2">
    <source>
        <dbReference type="EMBL" id="KAK3915022.1"/>
    </source>
</evidence>
<reference evidence="2" key="2">
    <citation type="journal article" date="2023" name="BMC Genomics">
        <title>Pest status, molecular evolution, and epigenetic factors derived from the genome assembly of Frankliniella fusca, a thysanopteran phytovirus vector.</title>
        <authorList>
            <person name="Catto M.A."/>
            <person name="Labadie P.E."/>
            <person name="Jacobson A.L."/>
            <person name="Kennedy G.G."/>
            <person name="Srinivasan R."/>
            <person name="Hunt B.G."/>
        </authorList>
    </citation>
    <scope>NUCLEOTIDE SEQUENCE</scope>
    <source>
        <strain evidence="2">PL_HMW_Pooled</strain>
    </source>
</reference>
<keyword evidence="3" id="KW-1185">Reference proteome</keyword>
<dbReference type="PROSITE" id="PS50181">
    <property type="entry name" value="FBOX"/>
    <property type="match status" value="1"/>
</dbReference>
<feature type="domain" description="F-box" evidence="1">
    <location>
        <begin position="1"/>
        <end position="45"/>
    </location>
</feature>
<comment type="caution">
    <text evidence="2">The sequence shown here is derived from an EMBL/GenBank/DDBJ whole genome shotgun (WGS) entry which is preliminary data.</text>
</comment>
<protein>
    <submittedName>
        <fullName evidence="2">F-box/LRR-repeat protein</fullName>
    </submittedName>
</protein>
<dbReference type="InterPro" id="IPR032675">
    <property type="entry name" value="LRR_dom_sf"/>
</dbReference>